<comment type="caution">
    <text evidence="6">The sequence shown here is derived from an EMBL/GenBank/DDBJ whole genome shotgun (WGS) entry which is preliminary data.</text>
</comment>
<dbReference type="PANTHER" id="PTHR30349:SF41">
    <property type="entry name" value="INTEGRASE_RECOMBINASE PROTEIN MJ0367-RELATED"/>
    <property type="match status" value="1"/>
</dbReference>
<evidence type="ECO:0000256" key="2">
    <source>
        <dbReference type="ARBA" id="ARBA00022908"/>
    </source>
</evidence>
<evidence type="ECO:0000313" key="6">
    <source>
        <dbReference type="EMBL" id="TCG06346.1"/>
    </source>
</evidence>
<dbReference type="PROSITE" id="PS51898">
    <property type="entry name" value="TYR_RECOMBINASE"/>
    <property type="match status" value="1"/>
</dbReference>
<dbReference type="GO" id="GO:0015074">
    <property type="term" value="P:DNA integration"/>
    <property type="evidence" value="ECO:0007669"/>
    <property type="project" value="UniProtKB-KW"/>
</dbReference>
<protein>
    <submittedName>
        <fullName evidence="6">Integrase</fullName>
    </submittedName>
</protein>
<keyword evidence="7" id="KW-1185">Reference proteome</keyword>
<dbReference type="InterPro" id="IPR050090">
    <property type="entry name" value="Tyrosine_recombinase_XerCD"/>
</dbReference>
<dbReference type="GO" id="GO:0006310">
    <property type="term" value="P:DNA recombination"/>
    <property type="evidence" value="ECO:0007669"/>
    <property type="project" value="UniProtKB-KW"/>
</dbReference>
<accession>A0A4R0X7Z6</accession>
<reference evidence="6 7" key="1">
    <citation type="submission" date="2017-02" db="EMBL/GenBank/DDBJ databases">
        <title>Paraburkholderia sophoroidis sp. nov. and Paraburkholderia steynii sp. nov. rhizobial symbionts of the fynbos legume Hypocalyptus sophoroides.</title>
        <authorList>
            <person name="Steenkamp E.T."/>
            <person name="Beukes C.W."/>
            <person name="Van Zyl E."/>
            <person name="Avontuur J."/>
            <person name="Chan W.Y."/>
            <person name="Hassen A."/>
            <person name="Palmer M."/>
            <person name="Mthombeni L."/>
            <person name="Phalane F."/>
            <person name="Sereme K."/>
            <person name="Venter S.N."/>
        </authorList>
    </citation>
    <scope>NUCLEOTIDE SEQUENCE [LARGE SCALE GENOMIC DNA]</scope>
    <source>
        <strain evidence="6 7">HC1.1ba</strain>
    </source>
</reference>
<evidence type="ECO:0000313" key="7">
    <source>
        <dbReference type="Proteomes" id="UP000294200"/>
    </source>
</evidence>
<dbReference type="AlphaFoldDB" id="A0A4R0X7Z6"/>
<gene>
    <name evidence="6" type="ORF">BZM27_27080</name>
</gene>
<dbReference type="Pfam" id="PF00589">
    <property type="entry name" value="Phage_integrase"/>
    <property type="match status" value="1"/>
</dbReference>
<evidence type="ECO:0000256" key="1">
    <source>
        <dbReference type="ARBA" id="ARBA00008857"/>
    </source>
</evidence>
<evidence type="ECO:0000256" key="4">
    <source>
        <dbReference type="ARBA" id="ARBA00023172"/>
    </source>
</evidence>
<dbReference type="SUPFAM" id="SSF56349">
    <property type="entry name" value="DNA breaking-rejoining enzymes"/>
    <property type="match status" value="1"/>
</dbReference>
<keyword evidence="2" id="KW-0229">DNA integration</keyword>
<comment type="similarity">
    <text evidence="1">Belongs to the 'phage' integrase family.</text>
</comment>
<dbReference type="InterPro" id="IPR011010">
    <property type="entry name" value="DNA_brk_join_enz"/>
</dbReference>
<dbReference type="PANTHER" id="PTHR30349">
    <property type="entry name" value="PHAGE INTEGRASE-RELATED"/>
    <property type="match status" value="1"/>
</dbReference>
<dbReference type="GO" id="GO:0003677">
    <property type="term" value="F:DNA binding"/>
    <property type="evidence" value="ECO:0007669"/>
    <property type="project" value="UniProtKB-KW"/>
</dbReference>
<keyword evidence="3" id="KW-0238">DNA-binding</keyword>
<name>A0A4R0X7Z6_9BURK</name>
<dbReference type="InterPro" id="IPR002104">
    <property type="entry name" value="Integrase_catalytic"/>
</dbReference>
<organism evidence="6 7">
    <name type="scientific">Paraburkholderia steynii</name>
    <dbReference type="NCBI Taxonomy" id="1245441"/>
    <lineage>
        <taxon>Bacteria</taxon>
        <taxon>Pseudomonadati</taxon>
        <taxon>Pseudomonadota</taxon>
        <taxon>Betaproteobacteria</taxon>
        <taxon>Burkholderiales</taxon>
        <taxon>Burkholderiaceae</taxon>
        <taxon>Paraburkholderia</taxon>
    </lineage>
</organism>
<evidence type="ECO:0000256" key="3">
    <source>
        <dbReference type="ARBA" id="ARBA00023125"/>
    </source>
</evidence>
<dbReference type="EMBL" id="MWML01000114">
    <property type="protein sequence ID" value="TCG06346.1"/>
    <property type="molecule type" value="Genomic_DNA"/>
</dbReference>
<dbReference type="InterPro" id="IPR013762">
    <property type="entry name" value="Integrase-like_cat_sf"/>
</dbReference>
<sequence length="323" mass="36613">MKISDSSLDTAIARYLTVRRALGREYSNEARVLTSLSKFVRDRYLDDLQKTDFDAWCDSFANLNANTRRSRLGIIRKFCLYRRRTEPDCFVPDINRFPRLVPYRLAVIVGPNDIAKLLAATGQIKRSAKSPLKPEVMRLAVVLLYTTGMRIGELVRLTLADSDAEAGVLHVRESKFHKNRVLPLSVDAQRELNDYLKKRLALPFSNGPDSPLLCHRTDVFRGYCAGGLATEISKAFRVANVRSSDGRVPHVHDLRDSFAQEALLRWYRQGVDVQSRLPKLAMYMGHVSIATTAYYLKWNPARAEVASQHFESHFGNLIDGDAL</sequence>
<evidence type="ECO:0000259" key="5">
    <source>
        <dbReference type="PROSITE" id="PS51898"/>
    </source>
</evidence>
<proteinExistence type="inferred from homology"/>
<keyword evidence="4" id="KW-0233">DNA recombination</keyword>
<dbReference type="Proteomes" id="UP000294200">
    <property type="component" value="Unassembled WGS sequence"/>
</dbReference>
<dbReference type="Gene3D" id="1.10.443.10">
    <property type="entry name" value="Intergrase catalytic core"/>
    <property type="match status" value="1"/>
</dbReference>
<feature type="domain" description="Tyr recombinase" evidence="5">
    <location>
        <begin position="104"/>
        <end position="310"/>
    </location>
</feature>